<dbReference type="PROSITE" id="PS00202">
    <property type="entry name" value="RUBREDOXIN"/>
    <property type="match status" value="1"/>
</dbReference>
<evidence type="ECO:0000313" key="2">
    <source>
        <dbReference type="EMBL" id="PVD23441.1"/>
    </source>
</evidence>
<dbReference type="Proteomes" id="UP000245119">
    <property type="component" value="Linkage Group LG10"/>
</dbReference>
<name>A0A2T7NQJ5_POMCA</name>
<proteinExistence type="predicted"/>
<organism evidence="2 3">
    <name type="scientific">Pomacea canaliculata</name>
    <name type="common">Golden apple snail</name>
    <dbReference type="NCBI Taxonomy" id="400727"/>
    <lineage>
        <taxon>Eukaryota</taxon>
        <taxon>Metazoa</taxon>
        <taxon>Spiralia</taxon>
        <taxon>Lophotrochozoa</taxon>
        <taxon>Mollusca</taxon>
        <taxon>Gastropoda</taxon>
        <taxon>Caenogastropoda</taxon>
        <taxon>Architaenioglossa</taxon>
        <taxon>Ampullarioidea</taxon>
        <taxon>Ampullariidae</taxon>
        <taxon>Pomacea</taxon>
    </lineage>
</organism>
<reference evidence="2 3" key="1">
    <citation type="submission" date="2018-04" db="EMBL/GenBank/DDBJ databases">
        <title>The genome of golden apple snail Pomacea canaliculata provides insight into stress tolerance and invasive adaptation.</title>
        <authorList>
            <person name="Liu C."/>
            <person name="Liu B."/>
            <person name="Ren Y."/>
            <person name="Zhang Y."/>
            <person name="Wang H."/>
            <person name="Li S."/>
            <person name="Jiang F."/>
            <person name="Yin L."/>
            <person name="Zhang G."/>
            <person name="Qian W."/>
            <person name="Fan W."/>
        </authorList>
    </citation>
    <scope>NUCLEOTIDE SEQUENCE [LARGE SCALE GENOMIC DNA]</scope>
    <source>
        <strain evidence="2">SZHN2017</strain>
        <tissue evidence="2">Muscle</tissue>
    </source>
</reference>
<dbReference type="InterPro" id="IPR018527">
    <property type="entry name" value="Rubredoxin_Fe_BS"/>
</dbReference>
<protein>
    <submittedName>
        <fullName evidence="2">Uncharacterized protein</fullName>
    </submittedName>
</protein>
<dbReference type="GO" id="GO:0046872">
    <property type="term" value="F:metal ion binding"/>
    <property type="evidence" value="ECO:0007669"/>
    <property type="project" value="UniProtKB-KW"/>
</dbReference>
<evidence type="ECO:0000313" key="3">
    <source>
        <dbReference type="Proteomes" id="UP000245119"/>
    </source>
</evidence>
<comment type="caution">
    <text evidence="2">The sequence shown here is derived from an EMBL/GenBank/DDBJ whole genome shotgun (WGS) entry which is preliminary data.</text>
</comment>
<sequence>MCIHAYLTCAAMHQRLDVDTNLVSLDTTVRLISLVDVTGTNHAHLDCGLQELTSCKPFKSLCIDWRCPWCGSSILCRPPTPPGYPGKLLLVRHRHPRRAQPPARFCRGVSTTGLTMVGTARWQEGEE</sequence>
<gene>
    <name evidence="2" type="ORF">C0Q70_16710</name>
</gene>
<dbReference type="AlphaFoldDB" id="A0A2T7NQJ5"/>
<evidence type="ECO:0000256" key="1">
    <source>
        <dbReference type="ARBA" id="ARBA00022723"/>
    </source>
</evidence>
<dbReference type="EMBL" id="PZQS01000010">
    <property type="protein sequence ID" value="PVD23441.1"/>
    <property type="molecule type" value="Genomic_DNA"/>
</dbReference>
<keyword evidence="3" id="KW-1185">Reference proteome</keyword>
<accession>A0A2T7NQJ5</accession>
<keyword evidence="1" id="KW-0479">Metal-binding</keyword>